<proteinExistence type="predicted"/>
<reference evidence="2" key="1">
    <citation type="submission" date="2021-09" db="EMBL/GenBank/DDBJ databases">
        <authorList>
            <consortium name="AG Swart"/>
            <person name="Singh M."/>
            <person name="Singh A."/>
            <person name="Seah K."/>
            <person name="Emmerich C."/>
        </authorList>
    </citation>
    <scope>NUCLEOTIDE SEQUENCE</scope>
    <source>
        <strain evidence="2">ATCC30299</strain>
    </source>
</reference>
<comment type="caution">
    <text evidence="2">The sequence shown here is derived from an EMBL/GenBank/DDBJ whole genome shotgun (WGS) entry which is preliminary data.</text>
</comment>
<evidence type="ECO:0000256" key="1">
    <source>
        <dbReference type="SAM" id="Coils"/>
    </source>
</evidence>
<protein>
    <submittedName>
        <fullName evidence="2">Uncharacterized protein</fullName>
    </submittedName>
</protein>
<keyword evidence="3" id="KW-1185">Reference proteome</keyword>
<dbReference type="Proteomes" id="UP001162131">
    <property type="component" value="Unassembled WGS sequence"/>
</dbReference>
<dbReference type="AlphaFoldDB" id="A0AAU9J4M4"/>
<accession>A0AAU9J4M4</accession>
<name>A0AAU9J4M4_9CILI</name>
<evidence type="ECO:0000313" key="3">
    <source>
        <dbReference type="Proteomes" id="UP001162131"/>
    </source>
</evidence>
<dbReference type="EMBL" id="CAJZBQ010000027">
    <property type="protein sequence ID" value="CAG9320764.1"/>
    <property type="molecule type" value="Genomic_DNA"/>
</dbReference>
<sequence>MRALKAIFFGTKRKDKFIYIRALQRVKKDVLSPEDQDHVNAYQLASVCIRFVAAPISLAAAYYIPIPDFLYPIPTRICTFLLCYRSISIPVILPSLDCLKQIALKYDLINRPDLLTPPVHQIYEVDQELDRGKEKNDETFKEYQKRIKETEIRLREAYELDKRYKKSVSNESFEEYRDQKLS</sequence>
<feature type="coiled-coil region" evidence="1">
    <location>
        <begin position="133"/>
        <end position="160"/>
    </location>
</feature>
<gene>
    <name evidence="2" type="ORF">BSTOLATCC_MIC27344</name>
</gene>
<keyword evidence="1" id="KW-0175">Coiled coil</keyword>
<organism evidence="2 3">
    <name type="scientific">Blepharisma stoltei</name>
    <dbReference type="NCBI Taxonomy" id="1481888"/>
    <lineage>
        <taxon>Eukaryota</taxon>
        <taxon>Sar</taxon>
        <taxon>Alveolata</taxon>
        <taxon>Ciliophora</taxon>
        <taxon>Postciliodesmatophora</taxon>
        <taxon>Heterotrichea</taxon>
        <taxon>Heterotrichida</taxon>
        <taxon>Blepharismidae</taxon>
        <taxon>Blepharisma</taxon>
    </lineage>
</organism>
<evidence type="ECO:0000313" key="2">
    <source>
        <dbReference type="EMBL" id="CAG9320764.1"/>
    </source>
</evidence>